<dbReference type="EMBL" id="JBHTJR010000020">
    <property type="protein sequence ID" value="MFD0992257.1"/>
    <property type="molecule type" value="Genomic_DNA"/>
</dbReference>
<dbReference type="PANTHER" id="PTHR47176:SF1">
    <property type="entry name" value="OS04G0577500 PROTEIN"/>
    <property type="match status" value="1"/>
</dbReference>
<dbReference type="Gene3D" id="3.20.20.140">
    <property type="entry name" value="Metal-dependent hydrolases"/>
    <property type="match status" value="1"/>
</dbReference>
<evidence type="ECO:0000313" key="1">
    <source>
        <dbReference type="EMBL" id="MFD0992257.1"/>
    </source>
</evidence>
<name>A0ABW3JP66_9FLAO</name>
<gene>
    <name evidence="1" type="ORF">ACFQ1U_03485</name>
</gene>
<dbReference type="Proteomes" id="UP001597062">
    <property type="component" value="Unassembled WGS sequence"/>
</dbReference>
<dbReference type="InterPro" id="IPR032466">
    <property type="entry name" value="Metal_Hydrolase"/>
</dbReference>
<proteinExistence type="predicted"/>
<dbReference type="SUPFAM" id="SSF51556">
    <property type="entry name" value="Metallo-dependent hydrolases"/>
    <property type="match status" value="1"/>
</dbReference>
<evidence type="ECO:0000313" key="2">
    <source>
        <dbReference type="Proteomes" id="UP001597062"/>
    </source>
</evidence>
<dbReference type="Pfam" id="PF01026">
    <property type="entry name" value="TatD_DNase"/>
    <property type="match status" value="1"/>
</dbReference>
<protein>
    <submittedName>
        <fullName evidence="1">TatD family hydrolase</fullName>
    </submittedName>
</protein>
<dbReference type="PIRSF" id="PIRSF005902">
    <property type="entry name" value="DNase_TatD"/>
    <property type="match status" value="1"/>
</dbReference>
<accession>A0ABW3JP66</accession>
<sequence length="225" mass="26298">MDSPFQKTTYLDFHNHKKRRKLNEIITEITSVHYGKNTEYELFTIGKHPWWTTEELSPEEVAYFKGCLSQKNCLGIGEVGLDKLNGPELLIQRKVLESQLKLANELQKPVIIHCVRAFDTLLKIKKDFPKIPNWCVHGFSRHAILAEQLIHQGFYISLMPVREVTNKYISLLKSLPEDRFFLETDSMPNIKIEDIYLQASKIREVSQETLQKQLVKNAEKFFGYE</sequence>
<dbReference type="InterPro" id="IPR001130">
    <property type="entry name" value="TatD-like"/>
</dbReference>
<keyword evidence="2" id="KW-1185">Reference proteome</keyword>
<keyword evidence="1" id="KW-0378">Hydrolase</keyword>
<dbReference type="RefSeq" id="WP_386105358.1">
    <property type="nucleotide sequence ID" value="NZ_JBHTJR010000020.1"/>
</dbReference>
<dbReference type="GO" id="GO:0016787">
    <property type="term" value="F:hydrolase activity"/>
    <property type="evidence" value="ECO:0007669"/>
    <property type="project" value="UniProtKB-KW"/>
</dbReference>
<dbReference type="PANTHER" id="PTHR47176">
    <property type="entry name" value="OSJNBA0020J04.13 PROTEIN"/>
    <property type="match status" value="1"/>
</dbReference>
<comment type="caution">
    <text evidence="1">The sequence shown here is derived from an EMBL/GenBank/DDBJ whole genome shotgun (WGS) entry which is preliminary data.</text>
</comment>
<reference evidence="2" key="1">
    <citation type="journal article" date="2019" name="Int. J. Syst. Evol. Microbiol.">
        <title>The Global Catalogue of Microorganisms (GCM) 10K type strain sequencing project: providing services to taxonomists for standard genome sequencing and annotation.</title>
        <authorList>
            <consortium name="The Broad Institute Genomics Platform"/>
            <consortium name="The Broad Institute Genome Sequencing Center for Infectious Disease"/>
            <person name="Wu L."/>
            <person name="Ma J."/>
        </authorList>
    </citation>
    <scope>NUCLEOTIDE SEQUENCE [LARGE SCALE GENOMIC DNA]</scope>
    <source>
        <strain evidence="2">CCUG 60527</strain>
    </source>
</reference>
<organism evidence="1 2">
    <name type="scientific">Tenacibaculum geojense</name>
    <dbReference type="NCBI Taxonomy" id="915352"/>
    <lineage>
        <taxon>Bacteria</taxon>
        <taxon>Pseudomonadati</taxon>
        <taxon>Bacteroidota</taxon>
        <taxon>Flavobacteriia</taxon>
        <taxon>Flavobacteriales</taxon>
        <taxon>Flavobacteriaceae</taxon>
        <taxon>Tenacibaculum</taxon>
    </lineage>
</organism>